<accession>A0A9P8FNZ6</accession>
<comment type="caution">
    <text evidence="3">The sequence shown here is derived from an EMBL/GenBank/DDBJ whole genome shotgun (WGS) entry which is preliminary data.</text>
</comment>
<organism evidence="3 4">
    <name type="scientific">Aureobasidium melanogenum</name>
    <name type="common">Aureobasidium pullulans var. melanogenum</name>
    <dbReference type="NCBI Taxonomy" id="46634"/>
    <lineage>
        <taxon>Eukaryota</taxon>
        <taxon>Fungi</taxon>
        <taxon>Dikarya</taxon>
        <taxon>Ascomycota</taxon>
        <taxon>Pezizomycotina</taxon>
        <taxon>Dothideomycetes</taxon>
        <taxon>Dothideomycetidae</taxon>
        <taxon>Dothideales</taxon>
        <taxon>Saccotheciaceae</taxon>
        <taxon>Aureobasidium</taxon>
    </lineage>
</organism>
<protein>
    <recommendedName>
        <fullName evidence="2">Nephrocystin 3-like N-terminal domain-containing protein</fullName>
    </recommendedName>
</protein>
<name>A0A9P8FNZ6_AURME</name>
<sequence>MSFQAMITRYAVVESLYLLEESSLKAQLTDRITKLYLSILRYLSGARTYYDKSTWGRVLESAVRSSHDLVEVPIGAVRAGHGEVDEILKVIDAGIKELERLRKFSRDMMKKLEPIDELTAEISEMRTERLREEANQKFHWLSTVPVQSHHAKAHEDVVAGTGTWLMERHHYIDWKLSSASCAILVHGSLGCGKTKLMSVIVDQVLSEKKSNPEGSKIAYFYCNGSEQQRTKTQEILGAIASQLSFTGVDKPPESALTEAYDAQKKDAAENNAIQIDRLGVKGLTDLIPKVVGDRTAMILIDALDECAEKLELLKSIKTIMEKAFVKVIISGRSEVCQDMPNDESPVQVQIGQGDNEDDIRKYVTAEVNRAISDRRLLRGKVSDELKQTIIRKLNDSAQGM</sequence>
<dbReference type="EMBL" id="JAHFXS010001224">
    <property type="protein sequence ID" value="KAG9978803.1"/>
    <property type="molecule type" value="Genomic_DNA"/>
</dbReference>
<keyword evidence="1" id="KW-0677">Repeat</keyword>
<dbReference type="Gene3D" id="3.40.50.300">
    <property type="entry name" value="P-loop containing nucleotide triphosphate hydrolases"/>
    <property type="match status" value="1"/>
</dbReference>
<feature type="domain" description="Nephrocystin 3-like N-terminal" evidence="2">
    <location>
        <begin position="160"/>
        <end position="332"/>
    </location>
</feature>
<dbReference type="PANTHER" id="PTHR10039">
    <property type="entry name" value="AMELOGENIN"/>
    <property type="match status" value="1"/>
</dbReference>
<dbReference type="Proteomes" id="UP000729357">
    <property type="component" value="Unassembled WGS sequence"/>
</dbReference>
<evidence type="ECO:0000313" key="3">
    <source>
        <dbReference type="EMBL" id="KAG9978803.1"/>
    </source>
</evidence>
<evidence type="ECO:0000259" key="2">
    <source>
        <dbReference type="Pfam" id="PF24883"/>
    </source>
</evidence>
<dbReference type="AlphaFoldDB" id="A0A9P8FNZ6"/>
<evidence type="ECO:0000256" key="1">
    <source>
        <dbReference type="ARBA" id="ARBA00022737"/>
    </source>
</evidence>
<dbReference type="InterPro" id="IPR027417">
    <property type="entry name" value="P-loop_NTPase"/>
</dbReference>
<gene>
    <name evidence="3" type="ORF">KCU98_g9180</name>
</gene>
<proteinExistence type="predicted"/>
<dbReference type="PANTHER" id="PTHR10039:SF10">
    <property type="entry name" value="NACHT DOMAIN-CONTAINING PROTEIN"/>
    <property type="match status" value="1"/>
</dbReference>
<reference evidence="3" key="2">
    <citation type="submission" date="2021-08" db="EMBL/GenBank/DDBJ databases">
        <authorList>
            <person name="Gostincar C."/>
            <person name="Sun X."/>
            <person name="Song Z."/>
            <person name="Gunde-Cimerman N."/>
        </authorList>
    </citation>
    <scope>NUCLEOTIDE SEQUENCE</scope>
    <source>
        <strain evidence="3">EXF-9298</strain>
    </source>
</reference>
<dbReference type="SUPFAM" id="SSF52540">
    <property type="entry name" value="P-loop containing nucleoside triphosphate hydrolases"/>
    <property type="match status" value="1"/>
</dbReference>
<dbReference type="InterPro" id="IPR056884">
    <property type="entry name" value="NPHP3-like_N"/>
</dbReference>
<dbReference type="Pfam" id="PF24883">
    <property type="entry name" value="NPHP3_N"/>
    <property type="match status" value="1"/>
</dbReference>
<reference evidence="3" key="1">
    <citation type="journal article" date="2021" name="J Fungi (Basel)">
        <title>Virulence traits and population genomics of the black yeast Aureobasidium melanogenum.</title>
        <authorList>
            <person name="Cernosa A."/>
            <person name="Sun X."/>
            <person name="Gostincar C."/>
            <person name="Fang C."/>
            <person name="Gunde-Cimerman N."/>
            <person name="Song Z."/>
        </authorList>
    </citation>
    <scope>NUCLEOTIDE SEQUENCE</scope>
    <source>
        <strain evidence="3">EXF-9298</strain>
    </source>
</reference>
<keyword evidence="4" id="KW-1185">Reference proteome</keyword>
<feature type="non-terminal residue" evidence="3">
    <location>
        <position position="400"/>
    </location>
</feature>
<evidence type="ECO:0000313" key="4">
    <source>
        <dbReference type="Proteomes" id="UP000729357"/>
    </source>
</evidence>